<dbReference type="Gene3D" id="3.40.630.30">
    <property type="match status" value="1"/>
</dbReference>
<evidence type="ECO:0000256" key="1">
    <source>
        <dbReference type="ARBA" id="ARBA00022679"/>
    </source>
</evidence>
<dbReference type="InterPro" id="IPR016181">
    <property type="entry name" value="Acyl_CoA_acyltransferase"/>
</dbReference>
<dbReference type="AlphaFoldDB" id="A0A6G4U6K8"/>
<dbReference type="SUPFAM" id="SSF55729">
    <property type="entry name" value="Acyl-CoA N-acyltransferases (Nat)"/>
    <property type="match status" value="1"/>
</dbReference>
<comment type="caution">
    <text evidence="4">The sequence shown here is derived from an EMBL/GenBank/DDBJ whole genome shotgun (WGS) entry which is preliminary data.</text>
</comment>
<keyword evidence="2" id="KW-0012">Acyltransferase</keyword>
<dbReference type="Pfam" id="PF00583">
    <property type="entry name" value="Acetyltransf_1"/>
    <property type="match status" value="1"/>
</dbReference>
<dbReference type="InterPro" id="IPR050832">
    <property type="entry name" value="Bact_Acetyltransf"/>
</dbReference>
<dbReference type="InterPro" id="IPR000182">
    <property type="entry name" value="GNAT_dom"/>
</dbReference>
<reference evidence="4 5" key="1">
    <citation type="submission" date="2020-02" db="EMBL/GenBank/DDBJ databases">
        <title>Whole-genome analyses of novel actinobacteria.</title>
        <authorList>
            <person name="Sahin N."/>
        </authorList>
    </citation>
    <scope>NUCLEOTIDE SEQUENCE [LARGE SCALE GENOMIC DNA]</scope>
    <source>
        <strain evidence="4 5">A7024</strain>
    </source>
</reference>
<protein>
    <submittedName>
        <fullName evidence="4">GNAT family N-acetyltransferase</fullName>
    </submittedName>
</protein>
<evidence type="ECO:0000313" key="5">
    <source>
        <dbReference type="Proteomes" id="UP000481583"/>
    </source>
</evidence>
<organism evidence="4 5">
    <name type="scientific">Streptomyces coryli</name>
    <dbReference type="NCBI Taxonomy" id="1128680"/>
    <lineage>
        <taxon>Bacteria</taxon>
        <taxon>Bacillati</taxon>
        <taxon>Actinomycetota</taxon>
        <taxon>Actinomycetes</taxon>
        <taxon>Kitasatosporales</taxon>
        <taxon>Streptomycetaceae</taxon>
        <taxon>Streptomyces</taxon>
    </lineage>
</organism>
<sequence length="158" mass="18015">MTEHEKDPTDWTVDAPAEADFPAWRQLYQGYADFYRTPLPDENADRVWSWLMDPEHEVRGLLVRGEDGVPVGLAHYRPFARPLHTSIGGFLDDLYVDPEARGSGAVDALFGRLREITAEQGWSVLRWITAEDNYRARAKYDQVAKETSWVTYDLTPGG</sequence>
<dbReference type="EMBL" id="JAAKZV010000137">
    <property type="protein sequence ID" value="NGN67346.1"/>
    <property type="molecule type" value="Genomic_DNA"/>
</dbReference>
<keyword evidence="1 4" id="KW-0808">Transferase</keyword>
<evidence type="ECO:0000313" key="4">
    <source>
        <dbReference type="EMBL" id="NGN67346.1"/>
    </source>
</evidence>
<name>A0A6G4U6K8_9ACTN</name>
<evidence type="ECO:0000256" key="2">
    <source>
        <dbReference type="ARBA" id="ARBA00023315"/>
    </source>
</evidence>
<evidence type="ECO:0000259" key="3">
    <source>
        <dbReference type="PROSITE" id="PS51186"/>
    </source>
</evidence>
<dbReference type="RefSeq" id="WP_165240641.1">
    <property type="nucleotide sequence ID" value="NZ_JAAKZV010000137.1"/>
</dbReference>
<keyword evidence="5" id="KW-1185">Reference proteome</keyword>
<dbReference type="Proteomes" id="UP000481583">
    <property type="component" value="Unassembled WGS sequence"/>
</dbReference>
<dbReference type="GO" id="GO:0016747">
    <property type="term" value="F:acyltransferase activity, transferring groups other than amino-acyl groups"/>
    <property type="evidence" value="ECO:0007669"/>
    <property type="project" value="InterPro"/>
</dbReference>
<proteinExistence type="predicted"/>
<dbReference type="PROSITE" id="PS51186">
    <property type="entry name" value="GNAT"/>
    <property type="match status" value="1"/>
</dbReference>
<dbReference type="PANTHER" id="PTHR43877">
    <property type="entry name" value="AMINOALKYLPHOSPHONATE N-ACETYLTRANSFERASE-RELATED-RELATED"/>
    <property type="match status" value="1"/>
</dbReference>
<feature type="domain" description="N-acetyltransferase" evidence="3">
    <location>
        <begin position="11"/>
        <end position="158"/>
    </location>
</feature>
<dbReference type="CDD" id="cd04301">
    <property type="entry name" value="NAT_SF"/>
    <property type="match status" value="1"/>
</dbReference>
<accession>A0A6G4U6K8</accession>
<gene>
    <name evidence="4" type="ORF">G5C51_26010</name>
</gene>